<evidence type="ECO:0000313" key="1">
    <source>
        <dbReference type="EMBL" id="AQS22614.1"/>
    </source>
</evidence>
<dbReference type="AlphaFoldDB" id="A0A1S6GL82"/>
<dbReference type="EMBL" id="KY314180">
    <property type="protein sequence ID" value="AQS22614.1"/>
    <property type="molecule type" value="mRNA"/>
</dbReference>
<sequence>MSPAQVGNSQRASARGSMDIPLTLWLSGWTLNTLVQPARTRRFMITNSAETLRTTTRKRSMLVRRPCGSVFPRQAKLVCAPSGTLFSGRTGST</sequence>
<proteinExistence type="evidence at transcript level"/>
<reference evidence="1" key="1">
    <citation type="journal article" date="2017" name="Aquat. Toxicol.">
        <title>Spliced leader-based analyses reveal the effects of polycyclic aromatic hydrocarbons on gene expression in the copepod Pseudodiaptomus poplesia.</title>
        <authorList>
            <person name="Zhuang Y."/>
            <person name="Yang F."/>
            <person name="Xu D."/>
            <person name="Chen H."/>
            <person name="Zhang H."/>
            <person name="Liu G."/>
        </authorList>
    </citation>
    <scope>NUCLEOTIDE SEQUENCE</scope>
</reference>
<organism evidence="1">
    <name type="scientific">Pseudodiaptomus poplesia</name>
    <dbReference type="NCBI Taxonomy" id="213370"/>
    <lineage>
        <taxon>Eukaryota</taxon>
        <taxon>Metazoa</taxon>
        <taxon>Ecdysozoa</taxon>
        <taxon>Arthropoda</taxon>
        <taxon>Crustacea</taxon>
        <taxon>Multicrustacea</taxon>
        <taxon>Hexanauplia</taxon>
        <taxon>Copepoda</taxon>
        <taxon>Calanoida</taxon>
        <taxon>Pseudodiaptomidae</taxon>
        <taxon>Pseudodiaptomus</taxon>
    </lineage>
</organism>
<accession>A0A1S6GL82</accession>
<protein>
    <submittedName>
        <fullName evidence="1">Ornithine decarboxylase</fullName>
    </submittedName>
</protein>
<name>A0A1S6GL82_9MAXI</name>